<name>A0A919KFR9_9ACTN</name>
<evidence type="ECO:0000256" key="1">
    <source>
        <dbReference type="SAM" id="MobiDB-lite"/>
    </source>
</evidence>
<evidence type="ECO:0000313" key="2">
    <source>
        <dbReference type="EMBL" id="GHG76440.1"/>
    </source>
</evidence>
<gene>
    <name evidence="2" type="ORF">GCM10018980_74380</name>
</gene>
<dbReference type="Proteomes" id="UP000619355">
    <property type="component" value="Unassembled WGS sequence"/>
</dbReference>
<organism evidence="2 3">
    <name type="scientific">Streptomyces capoamus</name>
    <dbReference type="NCBI Taxonomy" id="68183"/>
    <lineage>
        <taxon>Bacteria</taxon>
        <taxon>Bacillati</taxon>
        <taxon>Actinomycetota</taxon>
        <taxon>Actinomycetes</taxon>
        <taxon>Kitasatosporales</taxon>
        <taxon>Streptomycetaceae</taxon>
        <taxon>Streptomyces</taxon>
    </lineage>
</organism>
<sequence length="122" mass="12697">MHDRDRGDAQGVTLAAPHDHSLVERGPLGGLQVGGAEEAGDLAGQVEGDRRLRGRGVLLGGGVAADRTDSVRTAYLEGSSIATPGRGGDVRPCCLWPRRPAVRQFPLEVALEFAGGGEGLHH</sequence>
<feature type="region of interest" description="Disordered" evidence="1">
    <location>
        <begin position="1"/>
        <end position="29"/>
    </location>
</feature>
<dbReference type="AlphaFoldDB" id="A0A919KFR9"/>
<dbReference type="EMBL" id="BNBF01000041">
    <property type="protein sequence ID" value="GHG76440.1"/>
    <property type="molecule type" value="Genomic_DNA"/>
</dbReference>
<evidence type="ECO:0000313" key="3">
    <source>
        <dbReference type="Proteomes" id="UP000619355"/>
    </source>
</evidence>
<keyword evidence="3" id="KW-1185">Reference proteome</keyword>
<accession>A0A919KFR9</accession>
<reference evidence="3" key="1">
    <citation type="journal article" date="2019" name="Int. J. Syst. Evol. Microbiol.">
        <title>The Global Catalogue of Microorganisms (GCM) 10K type strain sequencing project: providing services to taxonomists for standard genome sequencing and annotation.</title>
        <authorList>
            <consortium name="The Broad Institute Genomics Platform"/>
            <consortium name="The Broad Institute Genome Sequencing Center for Infectious Disease"/>
            <person name="Wu L."/>
            <person name="Ma J."/>
        </authorList>
    </citation>
    <scope>NUCLEOTIDE SEQUENCE [LARGE SCALE GENOMIC DNA]</scope>
    <source>
        <strain evidence="3">JCM 4253</strain>
    </source>
</reference>
<protein>
    <submittedName>
        <fullName evidence="2">Uncharacterized protein</fullName>
    </submittedName>
</protein>
<comment type="caution">
    <text evidence="2">The sequence shown here is derived from an EMBL/GenBank/DDBJ whole genome shotgun (WGS) entry which is preliminary data.</text>
</comment>
<proteinExistence type="predicted"/>